<feature type="domain" description="Glycosyltransferase subfamily 4-like N-terminal" evidence="2">
    <location>
        <begin position="15"/>
        <end position="173"/>
    </location>
</feature>
<dbReference type="AlphaFoldDB" id="A0A2J0KUC7"/>
<dbReference type="Gene3D" id="3.40.50.2000">
    <property type="entry name" value="Glycogen Phosphorylase B"/>
    <property type="match status" value="2"/>
</dbReference>
<dbReference type="GO" id="GO:0016757">
    <property type="term" value="F:glycosyltransferase activity"/>
    <property type="evidence" value="ECO:0007669"/>
    <property type="project" value="UniProtKB-KW"/>
</dbReference>
<keyword evidence="3" id="KW-0808">Transferase</keyword>
<dbReference type="Proteomes" id="UP000230052">
    <property type="component" value="Unassembled WGS sequence"/>
</dbReference>
<dbReference type="PANTHER" id="PTHR45947:SF3">
    <property type="entry name" value="SULFOQUINOVOSYL TRANSFERASE SQD2"/>
    <property type="match status" value="1"/>
</dbReference>
<proteinExistence type="predicted"/>
<dbReference type="PANTHER" id="PTHR45947">
    <property type="entry name" value="SULFOQUINOVOSYL TRANSFERASE SQD2"/>
    <property type="match status" value="1"/>
</dbReference>
<keyword evidence="3" id="KW-0328">Glycosyltransferase</keyword>
<accession>A0A2J0KUC7</accession>
<dbReference type="Pfam" id="PF13439">
    <property type="entry name" value="Glyco_transf_4"/>
    <property type="match status" value="1"/>
</dbReference>
<dbReference type="InterPro" id="IPR050194">
    <property type="entry name" value="Glycosyltransferase_grp1"/>
</dbReference>
<evidence type="ECO:0000313" key="4">
    <source>
        <dbReference type="Proteomes" id="UP000230052"/>
    </source>
</evidence>
<organism evidence="3 4">
    <name type="scientific">Candidatus Aquitaenariimonas noxiae</name>
    <dbReference type="NCBI Taxonomy" id="1974741"/>
    <lineage>
        <taxon>Bacteria</taxon>
        <taxon>Pseudomonadati</taxon>
        <taxon>Candidatus Omnitrophota</taxon>
        <taxon>Candidatus Aquitaenariimonas</taxon>
    </lineage>
</organism>
<evidence type="ECO:0000259" key="1">
    <source>
        <dbReference type="Pfam" id="PF00534"/>
    </source>
</evidence>
<dbReference type="SUPFAM" id="SSF53756">
    <property type="entry name" value="UDP-Glycosyltransferase/glycogen phosphorylase"/>
    <property type="match status" value="1"/>
</dbReference>
<gene>
    <name evidence="3" type="ORF">COS99_02080</name>
</gene>
<feature type="domain" description="Glycosyl transferase family 1" evidence="1">
    <location>
        <begin position="193"/>
        <end position="349"/>
    </location>
</feature>
<name>A0A2J0KUC7_9BACT</name>
<reference evidence="3 4" key="1">
    <citation type="submission" date="2017-09" db="EMBL/GenBank/DDBJ databases">
        <title>Depth-based differentiation of microbial function through sediment-hosted aquifers and enrichment of novel symbionts in the deep terrestrial subsurface.</title>
        <authorList>
            <person name="Probst A.J."/>
            <person name="Ladd B."/>
            <person name="Jarett J.K."/>
            <person name="Geller-Mcgrath D.E."/>
            <person name="Sieber C.M."/>
            <person name="Emerson J.B."/>
            <person name="Anantharaman K."/>
            <person name="Thomas B.C."/>
            <person name="Malmstrom R."/>
            <person name="Stieglmeier M."/>
            <person name="Klingl A."/>
            <person name="Woyke T."/>
            <person name="Ryan C.M."/>
            <person name="Banfield J.F."/>
        </authorList>
    </citation>
    <scope>NUCLEOTIDE SEQUENCE [LARGE SCALE GENOMIC DNA]</scope>
    <source>
        <strain evidence="3">CG07_land_8_20_14_0_80_42_15</strain>
    </source>
</reference>
<evidence type="ECO:0000313" key="3">
    <source>
        <dbReference type="EMBL" id="PIU42088.1"/>
    </source>
</evidence>
<evidence type="ECO:0000259" key="2">
    <source>
        <dbReference type="Pfam" id="PF13439"/>
    </source>
</evidence>
<dbReference type="Pfam" id="PF00534">
    <property type="entry name" value="Glycos_transf_1"/>
    <property type="match status" value="1"/>
</dbReference>
<dbReference type="EMBL" id="PEWV01000020">
    <property type="protein sequence ID" value="PIU42088.1"/>
    <property type="molecule type" value="Genomic_DNA"/>
</dbReference>
<sequence>MIKVLMFNKLYHPSMGGVERLVYDLCEEIKGKVELKVLAANTKFKTEIEQRDKYQVTRAASLGCVMSSVHLGIGIPWWWTRLESDIIHFHFPSPVAELYCLALSPKEKPIVVTYHSDIIGHKLAMFFYRPFLINFIKRATRIVTTSPEMIENSPFLSKVKDKCRVIPYGIQMDKFKLTAEVKARSEAIKGKFKSPIILFVGRLVKYKGVDYLIEAMRDINATLLIIGEGPEEKRLKELIGEIGIEEGRIFFIGKVEDKELLAYYYASHVFVLPSISNNEAFGIVQLEAQACGRPVVSTALPTGVPFVNLNGETGIVVPPKSSEKLAEAINRLLEDGTLRLRLGEQAKKRVESQFTREIMAQKTLELYKELMSLKKEV</sequence>
<protein>
    <submittedName>
        <fullName evidence="3">Mannosyltransferase</fullName>
    </submittedName>
</protein>
<dbReference type="InterPro" id="IPR001296">
    <property type="entry name" value="Glyco_trans_1"/>
</dbReference>
<comment type="caution">
    <text evidence="3">The sequence shown here is derived from an EMBL/GenBank/DDBJ whole genome shotgun (WGS) entry which is preliminary data.</text>
</comment>
<dbReference type="InterPro" id="IPR028098">
    <property type="entry name" value="Glyco_trans_4-like_N"/>
</dbReference>